<dbReference type="OrthoDB" id="6500128at2759"/>
<evidence type="ECO:0000256" key="8">
    <source>
        <dbReference type="ARBA" id="ARBA00023136"/>
    </source>
</evidence>
<evidence type="ECO:0000313" key="13">
    <source>
        <dbReference type="EMBL" id="ODQ63098.1"/>
    </source>
</evidence>
<dbReference type="Gene3D" id="3.40.50.300">
    <property type="entry name" value="P-loop containing nucleotide triphosphate hydrolases"/>
    <property type="match status" value="2"/>
</dbReference>
<dbReference type="SUPFAM" id="SSF52540">
    <property type="entry name" value="P-loop containing nucleoside triphosphate hydrolases"/>
    <property type="match status" value="2"/>
</dbReference>
<dbReference type="Proteomes" id="UP000095009">
    <property type="component" value="Unassembled WGS sequence"/>
</dbReference>
<accession>A0A1E3PCJ2</accession>
<gene>
    <name evidence="13" type="ORF">NADFUDRAFT_72210</name>
</gene>
<dbReference type="GO" id="GO:0005886">
    <property type="term" value="C:plasma membrane"/>
    <property type="evidence" value="ECO:0007669"/>
    <property type="project" value="TreeGrafter"/>
</dbReference>
<feature type="domain" description="ABC transporter" evidence="11">
    <location>
        <begin position="1070"/>
        <end position="1322"/>
    </location>
</feature>
<feature type="transmembrane region" description="Helical" evidence="10">
    <location>
        <begin position="323"/>
        <end position="342"/>
    </location>
</feature>
<dbReference type="CDD" id="cd18606">
    <property type="entry name" value="ABC_6TM_YOR1_D2_like"/>
    <property type="match status" value="1"/>
</dbReference>
<evidence type="ECO:0000256" key="4">
    <source>
        <dbReference type="ARBA" id="ARBA00022692"/>
    </source>
</evidence>
<dbReference type="GO" id="GO:0016887">
    <property type="term" value="F:ATP hydrolysis activity"/>
    <property type="evidence" value="ECO:0007669"/>
    <property type="project" value="InterPro"/>
</dbReference>
<feature type="transmembrane region" description="Helical" evidence="10">
    <location>
        <begin position="197"/>
        <end position="215"/>
    </location>
</feature>
<evidence type="ECO:0000256" key="1">
    <source>
        <dbReference type="ARBA" id="ARBA00004141"/>
    </source>
</evidence>
<dbReference type="GO" id="GO:0008559">
    <property type="term" value="F:ABC-type xenobiotic transporter activity"/>
    <property type="evidence" value="ECO:0007669"/>
    <property type="project" value="TreeGrafter"/>
</dbReference>
<dbReference type="InterPro" id="IPR003593">
    <property type="entry name" value="AAA+_ATPase"/>
</dbReference>
<dbReference type="InterPro" id="IPR003439">
    <property type="entry name" value="ABC_transporter-like_ATP-bd"/>
</dbReference>
<comment type="subcellular location">
    <subcellularLocation>
        <location evidence="1">Membrane</location>
        <topology evidence="1">Multi-pass membrane protein</topology>
    </subcellularLocation>
</comment>
<dbReference type="SMART" id="SM00382">
    <property type="entry name" value="AAA"/>
    <property type="match status" value="2"/>
</dbReference>
<feature type="transmembrane region" description="Helical" evidence="10">
    <location>
        <begin position="789"/>
        <end position="812"/>
    </location>
</feature>
<dbReference type="GO" id="GO:0005524">
    <property type="term" value="F:ATP binding"/>
    <property type="evidence" value="ECO:0007669"/>
    <property type="project" value="UniProtKB-KW"/>
</dbReference>
<comment type="similarity">
    <text evidence="2">Belongs to the ABC transporter superfamily. ABCC family. Conjugate transporter (TC 3.A.1.208) subfamily.</text>
</comment>
<evidence type="ECO:0000256" key="2">
    <source>
        <dbReference type="ARBA" id="ARBA00009726"/>
    </source>
</evidence>
<dbReference type="PROSITE" id="PS00211">
    <property type="entry name" value="ABC_TRANSPORTER_1"/>
    <property type="match status" value="2"/>
</dbReference>
<dbReference type="CDD" id="cd03244">
    <property type="entry name" value="ABCC_MRP_domain2"/>
    <property type="match status" value="1"/>
</dbReference>
<feature type="domain" description="ABC transmembrane type-1" evidence="12">
    <location>
        <begin position="758"/>
        <end position="1032"/>
    </location>
</feature>
<dbReference type="Pfam" id="PF00664">
    <property type="entry name" value="ABC_membrane"/>
    <property type="match status" value="2"/>
</dbReference>
<dbReference type="FunFam" id="1.20.1560.10:FF:000010">
    <property type="entry name" value="Multidrug resistance-associated ABC transporter"/>
    <property type="match status" value="1"/>
</dbReference>
<keyword evidence="4 10" id="KW-0812">Transmembrane</keyword>
<keyword evidence="7 10" id="KW-1133">Transmembrane helix</keyword>
<evidence type="ECO:0000256" key="9">
    <source>
        <dbReference type="SAM" id="MobiDB-lite"/>
    </source>
</evidence>
<evidence type="ECO:0000259" key="11">
    <source>
        <dbReference type="PROSITE" id="PS50893"/>
    </source>
</evidence>
<feature type="transmembrane region" description="Helical" evidence="10">
    <location>
        <begin position="279"/>
        <end position="303"/>
    </location>
</feature>
<dbReference type="InterPro" id="IPR011527">
    <property type="entry name" value="ABC1_TM_dom"/>
</dbReference>
<evidence type="ECO:0000256" key="7">
    <source>
        <dbReference type="ARBA" id="ARBA00022989"/>
    </source>
</evidence>
<dbReference type="PROSITE" id="PS50893">
    <property type="entry name" value="ABC_TRANSPORTER_2"/>
    <property type="match status" value="2"/>
</dbReference>
<keyword evidence="6" id="KW-0067">ATP-binding</keyword>
<dbReference type="PROSITE" id="PS50929">
    <property type="entry name" value="ABC_TM1F"/>
    <property type="match status" value="2"/>
</dbReference>
<feature type="domain" description="ABC transmembrane type-1" evidence="12">
    <location>
        <begin position="53"/>
        <end position="329"/>
    </location>
</feature>
<dbReference type="Gene3D" id="1.20.1560.10">
    <property type="entry name" value="ABC transporter type 1, transmembrane domain"/>
    <property type="match status" value="2"/>
</dbReference>
<dbReference type="InterPro" id="IPR050173">
    <property type="entry name" value="ABC_transporter_C-like"/>
</dbReference>
<feature type="compositionally biased region" description="Acidic residues" evidence="9">
    <location>
        <begin position="675"/>
        <end position="689"/>
    </location>
</feature>
<name>A0A1E3PCJ2_9ASCO</name>
<dbReference type="PANTHER" id="PTHR24223:SF456">
    <property type="entry name" value="MULTIDRUG RESISTANCE-ASSOCIATED PROTEIN LETHAL(2)03659"/>
    <property type="match status" value="1"/>
</dbReference>
<feature type="transmembrane region" description="Helical" evidence="10">
    <location>
        <begin position="868"/>
        <end position="887"/>
    </location>
</feature>
<feature type="transmembrane region" description="Helical" evidence="10">
    <location>
        <begin position="749"/>
        <end position="769"/>
    </location>
</feature>
<evidence type="ECO:0000256" key="6">
    <source>
        <dbReference type="ARBA" id="ARBA00022840"/>
    </source>
</evidence>
<protein>
    <recommendedName>
        <fullName evidence="15">P-loop containing nucleoside triphosphate hydrolase protein</fullName>
    </recommendedName>
</protein>
<evidence type="ECO:0000256" key="5">
    <source>
        <dbReference type="ARBA" id="ARBA00022741"/>
    </source>
</evidence>
<dbReference type="InterPro" id="IPR017871">
    <property type="entry name" value="ABC_transporter-like_CS"/>
</dbReference>
<keyword evidence="5" id="KW-0547">Nucleotide-binding</keyword>
<evidence type="ECO:0000313" key="14">
    <source>
        <dbReference type="Proteomes" id="UP000095009"/>
    </source>
</evidence>
<proteinExistence type="inferred from homology"/>
<dbReference type="InterPro" id="IPR036640">
    <property type="entry name" value="ABC1_TM_sf"/>
</dbReference>
<keyword evidence="14" id="KW-1185">Reference proteome</keyword>
<dbReference type="SUPFAM" id="SSF90123">
    <property type="entry name" value="ABC transporter transmembrane region"/>
    <property type="match status" value="2"/>
</dbReference>
<dbReference type="STRING" id="857566.A0A1E3PCJ2"/>
<keyword evidence="8 10" id="KW-0472">Membrane</keyword>
<dbReference type="PANTHER" id="PTHR24223">
    <property type="entry name" value="ATP-BINDING CASSETTE SUB-FAMILY C"/>
    <property type="match status" value="1"/>
</dbReference>
<dbReference type="CDD" id="cd03250">
    <property type="entry name" value="ABCC_MRP_domain1"/>
    <property type="match status" value="1"/>
</dbReference>
<feature type="transmembrane region" description="Helical" evidence="10">
    <location>
        <begin position="167"/>
        <end position="191"/>
    </location>
</feature>
<dbReference type="Pfam" id="PF00005">
    <property type="entry name" value="ABC_tran"/>
    <property type="match status" value="2"/>
</dbReference>
<reference evidence="13 14" key="1">
    <citation type="journal article" date="2016" name="Proc. Natl. Acad. Sci. U.S.A.">
        <title>Comparative genomics of biotechnologically important yeasts.</title>
        <authorList>
            <person name="Riley R."/>
            <person name="Haridas S."/>
            <person name="Wolfe K.H."/>
            <person name="Lopes M.R."/>
            <person name="Hittinger C.T."/>
            <person name="Goeker M."/>
            <person name="Salamov A.A."/>
            <person name="Wisecaver J.H."/>
            <person name="Long T.M."/>
            <person name="Calvey C.H."/>
            <person name="Aerts A.L."/>
            <person name="Barry K.W."/>
            <person name="Choi C."/>
            <person name="Clum A."/>
            <person name="Coughlan A.Y."/>
            <person name="Deshpande S."/>
            <person name="Douglass A.P."/>
            <person name="Hanson S.J."/>
            <person name="Klenk H.-P."/>
            <person name="LaButti K.M."/>
            <person name="Lapidus A."/>
            <person name="Lindquist E.A."/>
            <person name="Lipzen A.M."/>
            <person name="Meier-Kolthoff J.P."/>
            <person name="Ohm R.A."/>
            <person name="Otillar R.P."/>
            <person name="Pangilinan J.L."/>
            <person name="Peng Y."/>
            <person name="Rokas A."/>
            <person name="Rosa C.A."/>
            <person name="Scheuner C."/>
            <person name="Sibirny A.A."/>
            <person name="Slot J.C."/>
            <person name="Stielow J.B."/>
            <person name="Sun H."/>
            <person name="Kurtzman C.P."/>
            <person name="Blackwell M."/>
            <person name="Grigoriev I.V."/>
            <person name="Jeffries T.W."/>
        </authorList>
    </citation>
    <scope>NUCLEOTIDE SEQUENCE [LARGE SCALE GENOMIC DNA]</scope>
    <source>
        <strain evidence="13 14">DSM 6958</strain>
    </source>
</reference>
<dbReference type="FunFam" id="3.40.50.300:FF:000565">
    <property type="entry name" value="ABC bile acid transporter"/>
    <property type="match status" value="1"/>
</dbReference>
<organism evidence="13 14">
    <name type="scientific">Nadsonia fulvescens var. elongata DSM 6958</name>
    <dbReference type="NCBI Taxonomy" id="857566"/>
    <lineage>
        <taxon>Eukaryota</taxon>
        <taxon>Fungi</taxon>
        <taxon>Dikarya</taxon>
        <taxon>Ascomycota</taxon>
        <taxon>Saccharomycotina</taxon>
        <taxon>Dipodascomycetes</taxon>
        <taxon>Dipodascales</taxon>
        <taxon>Dipodascales incertae sedis</taxon>
        <taxon>Nadsonia</taxon>
    </lineage>
</organism>
<dbReference type="FunFam" id="3.40.50.300:FF:001750">
    <property type="entry name" value="ATP-binding cassette transporter"/>
    <property type="match status" value="1"/>
</dbReference>
<dbReference type="CDD" id="cd18597">
    <property type="entry name" value="ABC_6TM_YOR1_D1_like"/>
    <property type="match status" value="1"/>
</dbReference>
<sequence length="1340" mass="148829">MTAKFQANLDFYRKSAQDEARARGCSEEEIANIPYPKHALIKALNKTFFKRFWFAGFCKVAGDVAQVLNPLLVRHLITFVVQAYGLNPPYIGQGIGFAIGVALMASLTSFLTNHFFYGAMMSGAMTKAVLMNSIYLKSMKLSNRSHLEFPNGLITNLISTDCHRIDFALGFFHFNWSFPVTMGVALALLIINIGVSALAGYGLILVSMILIVLLAKNIMKLRGLANKATDSRLSLMREVLQSMRVIKFYAWEDAYFESLTKIRKTEMNLIKSMLVLRNILNAVFIAVPTIASMLAFVTLSSIGNVLDPAYVFSSLTLFNILRLPLMFLPLSSATSVDAFLALQRIEKFLSAEEAGNYLQFTDQLPGDCVFKIENGSFCWDTLEDNKDANSTGETITQEDSQVVNDDPEKIDDDIYRKEALRTVISNTYSHVDSIDVDNDSHATETASLTRSLNPGKSDHVEFAGLEKISMDIKRGEFVVVTGSIGSGKSSLLSAMTGGMRKTSGSVEVSGSVTFCSQPWIQNATIKHNIVFGEDKGEEWYRKIIDVCSLERDFESLPAGDQTEVGERGITLSGGQKARINLARAVYSDSDIILLDDVLSAVDAHVGKHIVEKCILGLMSKKTRVLATHQLNILEYADKVIFLNGSSNIEMGTLADITARSQGFRDLLEYASNQEAVEEEEEVVEEEEENGGSLMKKKSSVSQKVQKKDVESGDSDNEPRGVLMQKEDRATDSVSLNVYMAYIKTGAGSLTYVFIPVFILMVTLANGSQIMSSTWLSWWTYDNFKRGSGFYIGIFVMLALLSGIFMFIFFYMLTVVGNHAATGLHLQAVKAVLHAPMAFFDTTPLGRIINRFSKDADTMDNEISDQTRLFISTLSQIIGVFVIAIVYLPWFALALIPFFGGFLLASSYYRASAREIKRLDSLGRSVVFSHFAESLNGLVTINAFPSAPERFIAKNEKSIDNMNSAYFMTISNQRWLSLRLDFCASCLTLVLSLLCVTRTFHINPSSVGLIISYMLQITGMLSLMVRNMAQVENNMNSVERVHYYASKVEPEAPYRIPETAPPTNWPESGRIKFQNLSMAYRPGLPLVLKNIVVDIKGGEKIGICGRTGAGKSSIMSSLYRLSEASAGSVLIDDLDISKLGLYELRSKLSIIPQDPTLFQGTVRSNIDPFDKSTDFELWDALRRSWLIDESDAEKMKTSINAETGVSNGMTSKFHLDSPVNDEGTNFSLGERQLIALARALVRKSQILILDEATASVDYETDHKIQSTITKEFSYCTILCIAHRLKTILNYDRILVLEQGEVIEFDTPLELFKKADGIFRGMCDQSGINYEDIIHASKTRST</sequence>
<keyword evidence="3" id="KW-0813">Transport</keyword>
<evidence type="ECO:0000256" key="3">
    <source>
        <dbReference type="ARBA" id="ARBA00022448"/>
    </source>
</evidence>
<dbReference type="EMBL" id="KV454416">
    <property type="protein sequence ID" value="ODQ63098.1"/>
    <property type="molecule type" value="Genomic_DNA"/>
</dbReference>
<evidence type="ECO:0000256" key="10">
    <source>
        <dbReference type="SAM" id="Phobius"/>
    </source>
</evidence>
<dbReference type="InterPro" id="IPR027417">
    <property type="entry name" value="P-loop_NTPase"/>
</dbReference>
<evidence type="ECO:0008006" key="15">
    <source>
        <dbReference type="Google" id="ProtNLM"/>
    </source>
</evidence>
<feature type="domain" description="ABC transporter" evidence="11">
    <location>
        <begin position="449"/>
        <end position="669"/>
    </location>
</feature>
<evidence type="ECO:0000259" key="12">
    <source>
        <dbReference type="PROSITE" id="PS50929"/>
    </source>
</evidence>
<feature type="region of interest" description="Disordered" evidence="9">
    <location>
        <begin position="675"/>
        <end position="721"/>
    </location>
</feature>
<feature type="transmembrane region" description="Helical" evidence="10">
    <location>
        <begin position="90"/>
        <end position="109"/>
    </location>
</feature>